<evidence type="ECO:0000256" key="12">
    <source>
        <dbReference type="ARBA" id="ARBA00049494"/>
    </source>
</evidence>
<keyword evidence="15" id="KW-1185">Reference proteome</keyword>
<feature type="domain" description="Phosphoadenosine phosphosulphate reductase" evidence="13">
    <location>
        <begin position="55"/>
        <end position="127"/>
    </location>
</feature>
<keyword evidence="8" id="KW-0274">FAD</keyword>
<dbReference type="Pfam" id="PF01507">
    <property type="entry name" value="PAPS_reduct"/>
    <property type="match status" value="2"/>
</dbReference>
<reference evidence="14" key="1">
    <citation type="submission" date="2019-12" db="EMBL/GenBank/DDBJ databases">
        <title>Genome sequence of Babesia ovis.</title>
        <authorList>
            <person name="Yamagishi J."/>
            <person name="Sevinc F."/>
            <person name="Xuan X."/>
        </authorList>
    </citation>
    <scope>NUCLEOTIDE SEQUENCE</scope>
    <source>
        <strain evidence="14">Selcuk</strain>
    </source>
</reference>
<evidence type="ECO:0000259" key="13">
    <source>
        <dbReference type="Pfam" id="PF01507"/>
    </source>
</evidence>
<dbReference type="PANTHER" id="PTHR23293:SF9">
    <property type="entry name" value="FAD SYNTHASE"/>
    <property type="match status" value="1"/>
</dbReference>
<dbReference type="GO" id="GO:0005524">
    <property type="term" value="F:ATP binding"/>
    <property type="evidence" value="ECO:0007669"/>
    <property type="project" value="UniProtKB-KW"/>
</dbReference>
<evidence type="ECO:0000313" key="15">
    <source>
        <dbReference type="Proteomes" id="UP001057455"/>
    </source>
</evidence>
<evidence type="ECO:0000256" key="1">
    <source>
        <dbReference type="ARBA" id="ARBA00004726"/>
    </source>
</evidence>
<evidence type="ECO:0000256" key="11">
    <source>
        <dbReference type="ARBA" id="ARBA00031871"/>
    </source>
</evidence>
<dbReference type="InterPro" id="IPR014729">
    <property type="entry name" value="Rossmann-like_a/b/a_fold"/>
</dbReference>
<comment type="catalytic activity">
    <reaction evidence="12">
        <text>FMN + ATP + H(+) = FAD + diphosphate</text>
        <dbReference type="Rhea" id="RHEA:17237"/>
        <dbReference type="ChEBI" id="CHEBI:15378"/>
        <dbReference type="ChEBI" id="CHEBI:30616"/>
        <dbReference type="ChEBI" id="CHEBI:33019"/>
        <dbReference type="ChEBI" id="CHEBI:57692"/>
        <dbReference type="ChEBI" id="CHEBI:58210"/>
        <dbReference type="EC" id="2.7.7.2"/>
    </reaction>
</comment>
<evidence type="ECO:0000256" key="10">
    <source>
        <dbReference type="ARBA" id="ARBA00031145"/>
    </source>
</evidence>
<keyword evidence="3" id="KW-0285">Flavoprotein</keyword>
<dbReference type="PANTHER" id="PTHR23293">
    <property type="entry name" value="FAD SYNTHETASE-RELATED FMN ADENYLYLTRANSFERASE"/>
    <property type="match status" value="1"/>
</dbReference>
<dbReference type="AlphaFoldDB" id="A0A9W5TES3"/>
<name>A0A9W5TES3_BABOV</name>
<evidence type="ECO:0000256" key="6">
    <source>
        <dbReference type="ARBA" id="ARBA00022695"/>
    </source>
</evidence>
<keyword evidence="6" id="KW-0548">Nucleotidyltransferase</keyword>
<dbReference type="EMBL" id="BLIY01000024">
    <property type="protein sequence ID" value="GFE55772.1"/>
    <property type="molecule type" value="Genomic_DNA"/>
</dbReference>
<evidence type="ECO:0000256" key="8">
    <source>
        <dbReference type="ARBA" id="ARBA00022827"/>
    </source>
</evidence>
<evidence type="ECO:0000256" key="5">
    <source>
        <dbReference type="ARBA" id="ARBA00022679"/>
    </source>
</evidence>
<evidence type="ECO:0000256" key="3">
    <source>
        <dbReference type="ARBA" id="ARBA00022630"/>
    </source>
</evidence>
<protein>
    <recommendedName>
        <fullName evidence="2">FAD synthase</fullName>
        <ecNumber evidence="2">2.7.7.2</ecNumber>
    </recommendedName>
    <alternativeName>
        <fullName evidence="10">FAD pyrophosphorylase</fullName>
    </alternativeName>
    <alternativeName>
        <fullName evidence="11">FMN adenylyltransferase</fullName>
    </alternativeName>
</protein>
<gene>
    <name evidence="14" type="ORF">BaOVIS_031760</name>
</gene>
<keyword evidence="9" id="KW-0067">ATP-binding</keyword>
<keyword evidence="7" id="KW-0547">Nucleotide-binding</keyword>
<evidence type="ECO:0000313" key="14">
    <source>
        <dbReference type="EMBL" id="GFE55772.1"/>
    </source>
</evidence>
<dbReference type="OrthoDB" id="270728at2759"/>
<dbReference type="EC" id="2.7.7.2" evidence="2"/>
<proteinExistence type="predicted"/>
<feature type="domain" description="Phosphoadenosine phosphosulphate reductase" evidence="13">
    <location>
        <begin position="144"/>
        <end position="213"/>
    </location>
</feature>
<comment type="pathway">
    <text evidence="1">Cofactor biosynthesis; FAD biosynthesis; FAD from FMN: step 1/1.</text>
</comment>
<dbReference type="Gene3D" id="3.40.50.620">
    <property type="entry name" value="HUPs"/>
    <property type="match status" value="1"/>
</dbReference>
<dbReference type="InterPro" id="IPR002500">
    <property type="entry name" value="PAPS_reduct_dom"/>
</dbReference>
<accession>A0A9W5TES3</accession>
<comment type="caution">
    <text evidence="14">The sequence shown here is derived from an EMBL/GenBank/DDBJ whole genome shotgun (WGS) entry which is preliminary data.</text>
</comment>
<evidence type="ECO:0000256" key="9">
    <source>
        <dbReference type="ARBA" id="ARBA00022840"/>
    </source>
</evidence>
<dbReference type="Proteomes" id="UP001057455">
    <property type="component" value="Unassembled WGS sequence"/>
</dbReference>
<keyword evidence="4" id="KW-0288">FMN</keyword>
<dbReference type="GO" id="GO:0003919">
    <property type="term" value="F:FMN adenylyltransferase activity"/>
    <property type="evidence" value="ECO:0007669"/>
    <property type="project" value="UniProtKB-EC"/>
</dbReference>
<keyword evidence="5" id="KW-0808">Transferase</keyword>
<dbReference type="SUPFAM" id="SSF52402">
    <property type="entry name" value="Adenine nucleotide alpha hydrolases-like"/>
    <property type="match status" value="1"/>
</dbReference>
<dbReference type="GO" id="GO:0006747">
    <property type="term" value="P:FAD biosynthetic process"/>
    <property type="evidence" value="ECO:0007669"/>
    <property type="project" value="TreeGrafter"/>
</dbReference>
<evidence type="ECO:0000256" key="7">
    <source>
        <dbReference type="ARBA" id="ARBA00022741"/>
    </source>
</evidence>
<evidence type="ECO:0000256" key="4">
    <source>
        <dbReference type="ARBA" id="ARBA00022643"/>
    </source>
</evidence>
<sequence>MSRAWDKLESFGRILSTPMQSHILRDSDSDRLATLLDRTIQLLWRSYSDIGYDNIYLSFNGGKDSVAVLHLHRLAAHSAPKSCGIPDGCPLNVVFFKNPNERLFPDITEFMTSTAAKYNFSVRVIEASWNQGIPQLSSGSKKGYIIGCRATDFDSVTLSEIEEGCVEDVKFHRIHPILHWGYGDVWNFLRLYSLEYCELYDAGYTSIGSTDDTIPNPYLRKPDGTYAPAYTLENWALERYGRTKSSRKTEGSS</sequence>
<evidence type="ECO:0000256" key="2">
    <source>
        <dbReference type="ARBA" id="ARBA00012393"/>
    </source>
</evidence>
<organism evidence="14 15">
    <name type="scientific">Babesia ovis</name>
    <dbReference type="NCBI Taxonomy" id="5869"/>
    <lineage>
        <taxon>Eukaryota</taxon>
        <taxon>Sar</taxon>
        <taxon>Alveolata</taxon>
        <taxon>Apicomplexa</taxon>
        <taxon>Aconoidasida</taxon>
        <taxon>Piroplasmida</taxon>
        <taxon>Babesiidae</taxon>
        <taxon>Babesia</taxon>
    </lineage>
</organism>